<feature type="domain" description="N-acetyltransferase" evidence="1">
    <location>
        <begin position="4"/>
        <end position="164"/>
    </location>
</feature>
<keyword evidence="3" id="KW-1185">Reference proteome</keyword>
<dbReference type="Proteomes" id="UP000537326">
    <property type="component" value="Unassembled WGS sequence"/>
</dbReference>
<dbReference type="AlphaFoldDB" id="A0A7Z0C3L5"/>
<accession>A0A7Z0C3L5</accession>
<dbReference type="InterPro" id="IPR016181">
    <property type="entry name" value="Acyl_CoA_acyltransferase"/>
</dbReference>
<evidence type="ECO:0000313" key="2">
    <source>
        <dbReference type="EMBL" id="NYI11258.1"/>
    </source>
</evidence>
<dbReference type="EMBL" id="JACBZI010000001">
    <property type="protein sequence ID" value="NYI11258.1"/>
    <property type="molecule type" value="Genomic_DNA"/>
</dbReference>
<dbReference type="SUPFAM" id="SSF55729">
    <property type="entry name" value="Acyl-CoA N-acyltransferases (Nat)"/>
    <property type="match status" value="2"/>
</dbReference>
<keyword evidence="2" id="KW-0808">Transferase</keyword>
<organism evidence="2 3">
    <name type="scientific">Nocardioides marinus</name>
    <dbReference type="NCBI Taxonomy" id="374514"/>
    <lineage>
        <taxon>Bacteria</taxon>
        <taxon>Bacillati</taxon>
        <taxon>Actinomycetota</taxon>
        <taxon>Actinomycetes</taxon>
        <taxon>Propionibacteriales</taxon>
        <taxon>Nocardioidaceae</taxon>
        <taxon>Nocardioides</taxon>
    </lineage>
</organism>
<dbReference type="Pfam" id="PF00583">
    <property type="entry name" value="Acetyltransf_1"/>
    <property type="match status" value="1"/>
</dbReference>
<protein>
    <submittedName>
        <fullName evidence="2">GNAT superfamily N-acetyltransferase</fullName>
    </submittedName>
</protein>
<proteinExistence type="predicted"/>
<reference evidence="2 3" key="1">
    <citation type="submission" date="2020-07" db="EMBL/GenBank/DDBJ databases">
        <title>Sequencing the genomes of 1000 actinobacteria strains.</title>
        <authorList>
            <person name="Klenk H.-P."/>
        </authorList>
    </citation>
    <scope>NUCLEOTIDE SEQUENCE [LARGE SCALE GENOMIC DNA]</scope>
    <source>
        <strain evidence="2 3">DSM 18248</strain>
    </source>
</reference>
<dbReference type="InterPro" id="IPR000182">
    <property type="entry name" value="GNAT_dom"/>
</dbReference>
<comment type="caution">
    <text evidence="2">The sequence shown here is derived from an EMBL/GenBank/DDBJ whole genome shotgun (WGS) entry which is preliminary data.</text>
</comment>
<gene>
    <name evidence="2" type="ORF">BKA05_002773</name>
</gene>
<name>A0A7Z0C3L5_9ACTN</name>
<dbReference type="PROSITE" id="PS51186">
    <property type="entry name" value="GNAT"/>
    <property type="match status" value="1"/>
</dbReference>
<dbReference type="Gene3D" id="3.40.630.30">
    <property type="match status" value="1"/>
</dbReference>
<dbReference type="RefSeq" id="WP_179531974.1">
    <property type="nucleotide sequence ID" value="NZ_BAAAPP010000008.1"/>
</dbReference>
<dbReference type="CDD" id="cd04301">
    <property type="entry name" value="NAT_SF"/>
    <property type="match status" value="1"/>
</dbReference>
<evidence type="ECO:0000313" key="3">
    <source>
        <dbReference type="Proteomes" id="UP000537326"/>
    </source>
</evidence>
<evidence type="ECO:0000259" key="1">
    <source>
        <dbReference type="PROSITE" id="PS51186"/>
    </source>
</evidence>
<dbReference type="GO" id="GO:0016747">
    <property type="term" value="F:acyltransferase activity, transferring groups other than amino-acyl groups"/>
    <property type="evidence" value="ECO:0007669"/>
    <property type="project" value="InterPro"/>
</dbReference>
<sequence>MSTVQITRVDVHDDAALAAWHDLVDRSERHDHGDLMTIWTLPELTAELRSGRRQVASAAYVGTVDGAPVVWGMTMLPQLDNLGTADLGVAVPPEHRRRGHGSAMLRHLEAEVSGAGRSVLTAEVMWPVAASRDGVGQAGVEFARRQGFTVGNVEVKRVLRCPVATQRLDELAASAAPHHAGYTLRSWTGPVPEDLLESWAVLTSSLTSEAPSGDLHVEPEAADVEAVRENEQLLVAQGRTAYRCVAMAPDDTPVAYTELVTTVHEPGRAYQWGTLVHGDHRGHRLGLALKVATQRAVQEAGAVDPAGPVDHVLTWNADSNAHMVAVNEALGFEPVEWCGMLQKRL</sequence>